<dbReference type="PhylomeDB" id="A0A0G4HY52"/>
<evidence type="ECO:0000256" key="3">
    <source>
        <dbReference type="SAM" id="MobiDB-lite"/>
    </source>
</evidence>
<dbReference type="PANTHER" id="PTHR18849">
    <property type="entry name" value="LEUCINE RICH REPEAT PROTEIN"/>
    <property type="match status" value="1"/>
</dbReference>
<evidence type="ECO:0008006" key="5">
    <source>
        <dbReference type="Google" id="ProtNLM"/>
    </source>
</evidence>
<dbReference type="PROSITE" id="PS51450">
    <property type="entry name" value="LRR"/>
    <property type="match status" value="1"/>
</dbReference>
<feature type="compositionally biased region" description="Basic and acidic residues" evidence="3">
    <location>
        <begin position="1013"/>
        <end position="1039"/>
    </location>
</feature>
<organism evidence="4">
    <name type="scientific">Chromera velia CCMP2878</name>
    <dbReference type="NCBI Taxonomy" id="1169474"/>
    <lineage>
        <taxon>Eukaryota</taxon>
        <taxon>Sar</taxon>
        <taxon>Alveolata</taxon>
        <taxon>Colpodellida</taxon>
        <taxon>Chromeraceae</taxon>
        <taxon>Chromera</taxon>
    </lineage>
</organism>
<protein>
    <recommendedName>
        <fullName evidence="5">Leucine rich repeat-containing protein</fullName>
    </recommendedName>
</protein>
<feature type="region of interest" description="Disordered" evidence="3">
    <location>
        <begin position="1012"/>
        <end position="1039"/>
    </location>
</feature>
<dbReference type="InterPro" id="IPR001611">
    <property type="entry name" value="Leu-rich_rpt"/>
</dbReference>
<proteinExistence type="predicted"/>
<sequence length="1822" mass="206207">MGVDWDRRKHLSLQFTGNQFYLDSLGDPNNPNNMGILAHRLDRTGVELVDVSSNNLSDIDVISEANKFAKLRTLRARKNKIIDPHLRLPMLVELHLGHNELNRIPNLANLTSLEVLVLPHNYIKGTLDNLQKAEKLKRIDLAYNRFDLRPSAFNRELEHNLKPLSALENLRLKDNPFCGPFPEYQVYCVRAISSLRKLDDQEITTQTREEILQDALRKLDDYDAVYDERSKELESARLFKKAVKGRDLLAEKIRFDALVDEIEGCLTDPDRAVYHAKRLFDLAGKVHHLQPSEWNDLWKGQDERREDSGNRPSAARHSVESFVQSVLLVMERHETVRSVLLRVLAKLAVVGKNGLGAACLTGLGDLVRSHTGLEPEIKEVTRGVIVKAVADNNSIKRLDSDKEDRASHALLMNLAHLCEKNHLGDALQPMVKQLCQVFKESHSKADALLALLAAALLDESNAIVAWGEGVHRLVARHLDSETYLRSEKLQHKYVALLRIAERMARAEDRAARQLADDSVHVKLLNHLRAFLSKDTGGLSLQKAKMTGPCIDCIAALIKHDKTNGALREAVDDRHSLDLFLKGAKDEGLDPVVLSASLRAILVVLEKRSEKAQEVAEGLNKLRQLMHFLGLTKYKVLWEHAENHVKLDARDARGMEDETVGLPRASADKAGTTKAPELGQQTNHYVHSVFLAIVNLIGWFAANKSIPICAAVNQSLNEEQRETVLFRLLATPSDEIRNAIMECMDRIDTAELETEEMAQLIKLLEEQVNIGAGETEKVLSKVISLLTKLAMDNETEAGRVFRNDHGEAAVEEVADVLYRNALRRTNDDQEEENQKTELSFACVWFLRQSSLRTDFRKFLRSKRLSEQFRVVLKKEEQLHSPTNPDVLLELTWLGRDADVLTQALTAADRLHPRKKQAFRLVARLGDILMGRSDAWDTWKTAEGEGRGKTREDPILLEEICAREDQMWNLRGMKRESDYLDVQEERERVIAQEQFVALSGIERLAQVMNAPNLRSQHDGLDEKGGLMRPSAEDRERVREDSDTFTGRLKTFMEKADKETKEKYTKEKEKTEHDKVTGRVEEDPFENVSGRDLLMRTLMAPSSDHPGGSSDSGGSLFGRPTADFLDTPFKAPLSDGTLDAAYIVSAYLRCLYCSVELSVSEEIRQKASEHVTRPHVIRRLRDLVRLCPFAQCNVGAKFLRLMTAAITLGPKDTAASIDHIRIYDMICELVQEVVHPLRILLSRGQAELLSGRQLTLCAELASFFAIVAQQTGYVCFSQFPEVQKLCIERAMPRLMPESAVKVLVAMIIYELQLDAGSSHGTVIAHLLEHSAQRQGIREQAMKAVAALVQRCPSKKYEVLESFCKAKVLNKTFLRISFLQDFLHAILWKHYTESLQMLLTNLEDASSGSVLVGLPIHGGSKGQHREVHRPKTLPVRVLGAYRVKLYIWKKKMWENRVLVLAHHRLVWVIQPRGTHCSVCPEDRFCPTPPTVEGKGREYETMTRLVRGFGPQMLAVGWIKEDEKGGGTGNEKEEVDIIVCEHLGDREALLRALQVKSGSDVEHRVPLYNDGELLEIVRQKVDGEPVCATCAVETGSKSPYMTLFVLTFEKVFEMSVNMQYWFIPRYGAAEKVIEQEGILRYADDVQKNELKKYNKYLRVPPIMKQTRTDTYGMTRTVYSSFLGPTPAKLRNIRELEAKRNNAIENSLKKADVGLLEKVKAFVSGGTASVSVQELYQEKVKEAQRHLFRTIVQQELTNLKKVTFSATADPSVTMDFGLWGRGEMKITLFDDASRELWRRNLAFVLNQEEGAARWKKKWEGKLEEAEQN</sequence>
<evidence type="ECO:0000256" key="2">
    <source>
        <dbReference type="ARBA" id="ARBA00022737"/>
    </source>
</evidence>
<dbReference type="InterPro" id="IPR016024">
    <property type="entry name" value="ARM-type_fold"/>
</dbReference>
<reference evidence="4" key="1">
    <citation type="submission" date="2014-11" db="EMBL/GenBank/DDBJ databases">
        <authorList>
            <person name="Otto D Thomas"/>
            <person name="Naeem Raeece"/>
        </authorList>
    </citation>
    <scope>NUCLEOTIDE SEQUENCE</scope>
</reference>
<evidence type="ECO:0000313" key="4">
    <source>
        <dbReference type="EMBL" id="CEM49443.1"/>
    </source>
</evidence>
<gene>
    <name evidence="4" type="ORF">Cvel_9407</name>
</gene>
<evidence type="ECO:0000256" key="1">
    <source>
        <dbReference type="ARBA" id="ARBA00022614"/>
    </source>
</evidence>
<accession>A0A0G4HY52</accession>
<feature type="region of interest" description="Disordered" evidence="3">
    <location>
        <begin position="1053"/>
        <end position="1074"/>
    </location>
</feature>
<name>A0A0G4HY52_9ALVE</name>
<dbReference type="EMBL" id="CDMZ01004334">
    <property type="protein sequence ID" value="CEM49443.1"/>
    <property type="molecule type" value="Genomic_DNA"/>
</dbReference>
<dbReference type="Gene3D" id="3.80.10.10">
    <property type="entry name" value="Ribonuclease Inhibitor"/>
    <property type="match status" value="1"/>
</dbReference>
<dbReference type="VEuPathDB" id="CryptoDB:Cvel_9407"/>
<dbReference type="SUPFAM" id="SSF52075">
    <property type="entry name" value="Outer arm dynein light chain 1"/>
    <property type="match status" value="1"/>
</dbReference>
<dbReference type="SUPFAM" id="SSF48371">
    <property type="entry name" value="ARM repeat"/>
    <property type="match status" value="1"/>
</dbReference>
<dbReference type="PANTHER" id="PTHR18849:SF0">
    <property type="entry name" value="CILIA- AND FLAGELLA-ASSOCIATED PROTEIN 410-RELATED"/>
    <property type="match status" value="1"/>
</dbReference>
<keyword evidence="2" id="KW-0677">Repeat</keyword>
<keyword evidence="1" id="KW-0433">Leucine-rich repeat</keyword>
<dbReference type="InterPro" id="IPR032675">
    <property type="entry name" value="LRR_dom_sf"/>
</dbReference>